<reference evidence="3 4" key="1">
    <citation type="submission" date="2025-04" db="UniProtKB">
        <authorList>
            <consortium name="RefSeq"/>
        </authorList>
    </citation>
    <scope>IDENTIFICATION</scope>
    <source>
        <tissue evidence="3 4">Leaf</tissue>
    </source>
</reference>
<evidence type="ECO:0000313" key="3">
    <source>
        <dbReference type="RefSeq" id="XP_014493087.1"/>
    </source>
</evidence>
<evidence type="ECO:0000313" key="4">
    <source>
        <dbReference type="RefSeq" id="XP_014493088.1"/>
    </source>
</evidence>
<sequence length="135" mass="15020">MVFFQYLTGQCAGNLKIRILVVPQPLGLILSDWEYILPMLILGAGLSHCGVSIWTGYAPKTPEKDIPSRLLDEEKYAKEASGSGGHDTIRTRSKKSTKPLLEGLNERRGKKVRRPSRELFLSPEGLLQPSPEAFN</sequence>
<evidence type="ECO:0000313" key="2">
    <source>
        <dbReference type="Proteomes" id="UP000087766"/>
    </source>
</evidence>
<dbReference type="RefSeq" id="XP_014493088.1">
    <property type="nucleotide sequence ID" value="XM_014637602.2"/>
</dbReference>
<feature type="region of interest" description="Disordered" evidence="1">
    <location>
        <begin position="77"/>
        <end position="135"/>
    </location>
</feature>
<dbReference type="AlphaFoldDB" id="A0A1S3TH54"/>
<dbReference type="RefSeq" id="XP_014493087.1">
    <property type="nucleotide sequence ID" value="XM_014637601.2"/>
</dbReference>
<keyword evidence="2" id="KW-1185">Reference proteome</keyword>
<protein>
    <submittedName>
        <fullName evidence="3 4">Uncharacterized protein LOC106755443 isoform X1</fullName>
    </submittedName>
</protein>
<gene>
    <name evidence="3 4" type="primary">LOC106755443</name>
</gene>
<dbReference type="Proteomes" id="UP000087766">
    <property type="component" value="Unplaced"/>
</dbReference>
<proteinExistence type="predicted"/>
<dbReference type="GeneID" id="106755443"/>
<accession>A0A1S3TH54</accession>
<evidence type="ECO:0000256" key="1">
    <source>
        <dbReference type="SAM" id="MobiDB-lite"/>
    </source>
</evidence>
<organism evidence="2 3">
    <name type="scientific">Vigna radiata var. radiata</name>
    <name type="common">Mung bean</name>
    <name type="synonym">Phaseolus aureus</name>
    <dbReference type="NCBI Taxonomy" id="3916"/>
    <lineage>
        <taxon>Eukaryota</taxon>
        <taxon>Viridiplantae</taxon>
        <taxon>Streptophyta</taxon>
        <taxon>Embryophyta</taxon>
        <taxon>Tracheophyta</taxon>
        <taxon>Spermatophyta</taxon>
        <taxon>Magnoliopsida</taxon>
        <taxon>eudicotyledons</taxon>
        <taxon>Gunneridae</taxon>
        <taxon>Pentapetalae</taxon>
        <taxon>rosids</taxon>
        <taxon>fabids</taxon>
        <taxon>Fabales</taxon>
        <taxon>Fabaceae</taxon>
        <taxon>Papilionoideae</taxon>
        <taxon>50 kb inversion clade</taxon>
        <taxon>NPAAA clade</taxon>
        <taxon>indigoferoid/millettioid clade</taxon>
        <taxon>Phaseoleae</taxon>
        <taxon>Vigna</taxon>
    </lineage>
</organism>
<name>A0A1S3TH54_VIGRR</name>
<dbReference type="KEGG" id="vra:106755443"/>